<sequence length="63" mass="7310">MSKYYPLYMKPVKLYFHIKYGCQNVAASLTRPTTIKAENDQIFHFDLNLQCSSSFIILPNYSG</sequence>
<protein>
    <submittedName>
        <fullName evidence="1">CLUMA_CG012521, isoform A</fullName>
    </submittedName>
</protein>
<proteinExistence type="predicted"/>
<keyword evidence="2" id="KW-1185">Reference proteome</keyword>
<name>A0A1J1IG50_9DIPT</name>
<reference evidence="1 2" key="1">
    <citation type="submission" date="2015-04" db="EMBL/GenBank/DDBJ databases">
        <authorList>
            <person name="Syromyatnikov M.Y."/>
            <person name="Popov V.N."/>
        </authorList>
    </citation>
    <scope>NUCLEOTIDE SEQUENCE [LARGE SCALE GENOMIC DNA]</scope>
</reference>
<organism evidence="1 2">
    <name type="scientific">Clunio marinus</name>
    <dbReference type="NCBI Taxonomy" id="568069"/>
    <lineage>
        <taxon>Eukaryota</taxon>
        <taxon>Metazoa</taxon>
        <taxon>Ecdysozoa</taxon>
        <taxon>Arthropoda</taxon>
        <taxon>Hexapoda</taxon>
        <taxon>Insecta</taxon>
        <taxon>Pterygota</taxon>
        <taxon>Neoptera</taxon>
        <taxon>Endopterygota</taxon>
        <taxon>Diptera</taxon>
        <taxon>Nematocera</taxon>
        <taxon>Chironomoidea</taxon>
        <taxon>Chironomidae</taxon>
        <taxon>Clunio</taxon>
    </lineage>
</organism>
<dbReference type="EMBL" id="CVRI01000049">
    <property type="protein sequence ID" value="CRK99187.1"/>
    <property type="molecule type" value="Genomic_DNA"/>
</dbReference>
<accession>A0A1J1IG50</accession>
<evidence type="ECO:0000313" key="2">
    <source>
        <dbReference type="Proteomes" id="UP000183832"/>
    </source>
</evidence>
<dbReference type="AlphaFoldDB" id="A0A1J1IG50"/>
<evidence type="ECO:0000313" key="1">
    <source>
        <dbReference type="EMBL" id="CRK99187.1"/>
    </source>
</evidence>
<dbReference type="Proteomes" id="UP000183832">
    <property type="component" value="Unassembled WGS sequence"/>
</dbReference>
<gene>
    <name evidence="1" type="ORF">CLUMA_CG012521</name>
</gene>